<evidence type="ECO:0000256" key="18">
    <source>
        <dbReference type="HAMAP-Rule" id="MF_00716"/>
    </source>
</evidence>
<evidence type="ECO:0000256" key="10">
    <source>
        <dbReference type="ARBA" id="ARBA00022729"/>
    </source>
</evidence>
<evidence type="ECO:0000256" key="2">
    <source>
        <dbReference type="ARBA" id="ARBA00004418"/>
    </source>
</evidence>
<dbReference type="GO" id="GO:0050304">
    <property type="term" value="F:nitrous-oxide reductase activity"/>
    <property type="evidence" value="ECO:0007669"/>
    <property type="project" value="UniProtKB-UniRule"/>
</dbReference>
<comment type="function">
    <text evidence="1 18">Nitrous-oxide reductase is part of a bacterial respiratory system which is activated under anaerobic conditions in the presence of nitrate or nitrous oxide.</text>
</comment>
<reference evidence="20 21" key="1">
    <citation type="journal article" date="2012" name="J. Bacteriol.">
        <title>Draft Genome Sequence of Oceaniovalibus guishaninsula JLT2003T.</title>
        <authorList>
            <person name="Tang K."/>
            <person name="Liu K."/>
            <person name="Jiao N."/>
        </authorList>
    </citation>
    <scope>NUCLEOTIDE SEQUENCE [LARGE SCALE GENOMIC DNA]</scope>
    <source>
        <strain evidence="20 21">JLT2003</strain>
    </source>
</reference>
<keyword evidence="11 18" id="KW-0574">Periplasm</keyword>
<evidence type="ECO:0000313" key="20">
    <source>
        <dbReference type="EMBL" id="EKE44827.1"/>
    </source>
</evidence>
<evidence type="ECO:0000259" key="19">
    <source>
        <dbReference type="PROSITE" id="PS50857"/>
    </source>
</evidence>
<dbReference type="Proteomes" id="UP000006765">
    <property type="component" value="Unassembled WGS sequence"/>
</dbReference>
<dbReference type="InterPro" id="IPR006311">
    <property type="entry name" value="TAT_signal"/>
</dbReference>
<keyword evidence="12 18" id="KW-0106">Calcium</keyword>
<comment type="similarity">
    <text evidence="5 18">Belongs to the NosZ family.</text>
</comment>
<feature type="binding site" evidence="18">
    <location>
        <position position="499"/>
    </location>
    <ligand>
        <name>Cu cation</name>
        <dbReference type="ChEBI" id="CHEBI:23378"/>
        <label>Z4</label>
    </ligand>
</feature>
<feature type="binding site" evidence="18">
    <location>
        <position position="140"/>
    </location>
    <ligand>
        <name>Cu cation</name>
        <dbReference type="ChEBI" id="CHEBI:23378"/>
        <label>Z2</label>
    </ligand>
</feature>
<comment type="subunit">
    <text evidence="6 18">Homodimer.</text>
</comment>
<dbReference type="STRING" id="1231392.OCGS_1060"/>
<dbReference type="PROSITE" id="PS50857">
    <property type="entry name" value="COX2_CUA"/>
    <property type="match status" value="1"/>
</dbReference>
<feature type="binding site" evidence="18">
    <location>
        <position position="632"/>
    </location>
    <ligand>
        <name>Cu cation</name>
        <dbReference type="ChEBI" id="CHEBI:23378"/>
        <label>A2</label>
    </ligand>
</feature>
<dbReference type="InterPro" id="IPR051403">
    <property type="entry name" value="NosZ/Cyto_c_oxidase_sub2"/>
</dbReference>
<dbReference type="InterPro" id="IPR023644">
    <property type="entry name" value="NO_Rdtase"/>
</dbReference>
<comment type="similarity">
    <text evidence="4 18">In the C-terminal section; belongs to the cytochrome c oxidase subunit 2 family.</text>
</comment>
<proteinExistence type="inferred from homology"/>
<feature type="binding site" evidence="18">
    <location>
        <position position="459"/>
    </location>
    <ligand>
        <name>Ca(2+)</name>
        <dbReference type="ChEBI" id="CHEBI:29108"/>
        <label>1</label>
    </ligand>
</feature>
<evidence type="ECO:0000256" key="1">
    <source>
        <dbReference type="ARBA" id="ARBA00003034"/>
    </source>
</evidence>
<comment type="cofactor">
    <cofactor evidence="18">
        <name>Cu cation</name>
        <dbReference type="ChEBI" id="CHEBI:23378"/>
    </cofactor>
    <text evidence="18">Binds 6 Cu cations per subunit. Each subunit contains 2 copper centers; Cu(A) (binuclear) and Cu(Z) (tetranuclear). Cu(Z) is thought to be the site of nitrous oxide reduction.</text>
</comment>
<dbReference type="InterPro" id="IPR028096">
    <property type="entry name" value="EfeO_Cupredoxin"/>
</dbReference>
<dbReference type="GO" id="GO:0005509">
    <property type="term" value="F:calcium ion binding"/>
    <property type="evidence" value="ECO:0007669"/>
    <property type="project" value="UniProtKB-UniRule"/>
</dbReference>
<comment type="pathway">
    <text evidence="3">Nitrogen metabolism; nitrate reduction (denitrification); dinitrogen from nitrate: step 4/4.</text>
</comment>
<feature type="binding site" evidence="18">
    <location>
        <position position="332"/>
    </location>
    <ligand>
        <name>Cu cation</name>
        <dbReference type="ChEBI" id="CHEBI:23378"/>
        <label>Z1</label>
    </ligand>
</feature>
<evidence type="ECO:0000256" key="17">
    <source>
        <dbReference type="ARBA" id="ARBA00049555"/>
    </source>
</evidence>
<dbReference type="AlphaFoldDB" id="K2HE63"/>
<feature type="binding site" evidence="18">
    <location>
        <position position="626"/>
    </location>
    <ligand>
        <name>Cu cation</name>
        <dbReference type="ChEBI" id="CHEBI:23378"/>
        <label>A2</label>
    </ligand>
</feature>
<dbReference type="PATRIC" id="fig|1231392.3.peg.1065"/>
<comment type="cofactor">
    <cofactor evidence="18">
        <name>Ca(2+)</name>
        <dbReference type="ChEBI" id="CHEBI:29108"/>
    </cofactor>
    <text evidence="18">Binds 2 calcium ions per subunit.</text>
</comment>
<dbReference type="EMBL" id="AMGO01000013">
    <property type="protein sequence ID" value="EKE44827.1"/>
    <property type="molecule type" value="Genomic_DNA"/>
</dbReference>
<feature type="binding site" evidence="18">
    <location>
        <position position="628"/>
    </location>
    <ligand>
        <name>Cu cation</name>
        <dbReference type="ChEBI" id="CHEBI:23378"/>
        <label>A2</label>
    </ligand>
</feature>
<dbReference type="GO" id="GO:0042597">
    <property type="term" value="C:periplasmic space"/>
    <property type="evidence" value="ECO:0007669"/>
    <property type="project" value="UniProtKB-SubCell"/>
</dbReference>
<dbReference type="InterPro" id="IPR015943">
    <property type="entry name" value="WD40/YVTN_repeat-like_dom_sf"/>
</dbReference>
<evidence type="ECO:0000256" key="6">
    <source>
        <dbReference type="ARBA" id="ARBA00011738"/>
    </source>
</evidence>
<dbReference type="Pfam" id="PF13473">
    <property type="entry name" value="Cupredoxin_1"/>
    <property type="match status" value="1"/>
</dbReference>
<dbReference type="HAMAP" id="MF_00716">
    <property type="entry name" value="NosZ"/>
    <property type="match status" value="1"/>
</dbReference>
<accession>K2HE63</accession>
<evidence type="ECO:0000256" key="5">
    <source>
        <dbReference type="ARBA" id="ARBA00010372"/>
    </source>
</evidence>
<comment type="PTM">
    <text evidence="18">Predicted to be exported by the Tat system. The position of the signal peptide cleavage has not been experimentally proven.</text>
</comment>
<evidence type="ECO:0000256" key="9">
    <source>
        <dbReference type="ARBA" id="ARBA00022723"/>
    </source>
</evidence>
<evidence type="ECO:0000256" key="8">
    <source>
        <dbReference type="ARBA" id="ARBA00016560"/>
    </source>
</evidence>
<keyword evidence="21" id="KW-1185">Reference proteome</keyword>
<evidence type="ECO:0000256" key="11">
    <source>
        <dbReference type="ARBA" id="ARBA00022764"/>
    </source>
</evidence>
<feature type="binding site" evidence="18">
    <location>
        <position position="628"/>
    </location>
    <ligand>
        <name>Cu cation</name>
        <dbReference type="ChEBI" id="CHEBI:23378"/>
        <label>A1</label>
    </ligand>
</feature>
<feature type="binding site" evidence="18">
    <location>
        <position position="635"/>
    </location>
    <ligand>
        <name>Cu cation</name>
        <dbReference type="ChEBI" id="CHEBI:23378"/>
        <label>A1</label>
    </ligand>
</feature>
<evidence type="ECO:0000256" key="3">
    <source>
        <dbReference type="ARBA" id="ARBA00004779"/>
    </source>
</evidence>
<protein>
    <recommendedName>
        <fullName evidence="8 18">Nitrous-oxide reductase</fullName>
        <ecNumber evidence="7 18">1.7.2.4</ecNumber>
    </recommendedName>
    <alternativeName>
        <fullName evidence="15 18">N(2)OR</fullName>
    </alternativeName>
    <alternativeName>
        <fullName evidence="16 18">N2O reductase</fullName>
    </alternativeName>
</protein>
<dbReference type="InterPro" id="IPR008972">
    <property type="entry name" value="Cupredoxin"/>
</dbReference>
<dbReference type="InterPro" id="IPR041142">
    <property type="entry name" value="NOS_propeller_2"/>
</dbReference>
<dbReference type="CDD" id="cd04223">
    <property type="entry name" value="N2OR_C"/>
    <property type="match status" value="1"/>
</dbReference>
<comment type="caution">
    <text evidence="20">The sequence shown here is derived from an EMBL/GenBank/DDBJ whole genome shotgun (WGS) entry which is preliminary data.</text>
</comment>
<dbReference type="InterPro" id="IPR041114">
    <property type="entry name" value="Nos_propeller"/>
</dbReference>
<feature type="region of interest" description="COX2-like" evidence="18">
    <location>
        <begin position="548"/>
        <end position="646"/>
    </location>
</feature>
<dbReference type="RefSeq" id="WP_007426212.1">
    <property type="nucleotide sequence ID" value="NZ_AMGO01000013.1"/>
</dbReference>
<dbReference type="UniPathway" id="UPA00652">
    <property type="reaction ID" value="UER00709"/>
</dbReference>
<dbReference type="InterPro" id="IPR034205">
    <property type="entry name" value="N2OR_C"/>
</dbReference>
<dbReference type="InterPro" id="IPR011045">
    <property type="entry name" value="N2O_reductase_N"/>
</dbReference>
<evidence type="ECO:0000313" key="21">
    <source>
        <dbReference type="Proteomes" id="UP000006765"/>
    </source>
</evidence>
<dbReference type="PANTHER" id="PTHR42838">
    <property type="entry name" value="CYTOCHROME C OXIDASE SUBUNIT II"/>
    <property type="match status" value="1"/>
</dbReference>
<dbReference type="PANTHER" id="PTHR42838:SF2">
    <property type="entry name" value="NITROUS-OXIDE REDUCTASE"/>
    <property type="match status" value="1"/>
</dbReference>
<feature type="binding site" evidence="18">
    <location>
        <position position="277"/>
    </location>
    <ligand>
        <name>Ca(2+)</name>
        <dbReference type="ChEBI" id="CHEBI:29108"/>
        <label>2</label>
    </ligand>
</feature>
<comment type="subcellular location">
    <subcellularLocation>
        <location evidence="2 18">Periplasm</location>
    </subcellularLocation>
</comment>
<comment type="catalytic activity">
    <reaction evidence="17 18">
        <text>N2 + 2 Fe(III)-[cytochrome c] + H2O = nitrous oxide + 2 Fe(II)-[cytochrome c] + 2 H(+)</text>
        <dbReference type="Rhea" id="RHEA:43108"/>
        <dbReference type="Rhea" id="RHEA-COMP:10350"/>
        <dbReference type="Rhea" id="RHEA-COMP:14399"/>
        <dbReference type="ChEBI" id="CHEBI:15377"/>
        <dbReference type="ChEBI" id="CHEBI:15378"/>
        <dbReference type="ChEBI" id="CHEBI:17045"/>
        <dbReference type="ChEBI" id="CHEBI:17997"/>
        <dbReference type="ChEBI" id="CHEBI:29033"/>
        <dbReference type="ChEBI" id="CHEBI:29034"/>
        <dbReference type="EC" id="1.7.2.4"/>
    </reaction>
</comment>
<evidence type="ECO:0000256" key="7">
    <source>
        <dbReference type="ARBA" id="ARBA00011896"/>
    </source>
</evidence>
<evidence type="ECO:0000256" key="13">
    <source>
        <dbReference type="ARBA" id="ARBA00023002"/>
    </source>
</evidence>
<sequence>MSEGKKLPITRRNLLGATAGGAALAGAFGSRAMLTGGAAIGAATVAGTTSARAAAGAEVGPGQLDEYYGFWSSGQCGEMRILGIPSMRELMRIPVFNIDSATGWGITNESKRILTEGLTDKTKAYLAANGLEFPRNGDLHHPHMSFTEGTYDGRYLFMNDKANTRVARVRCDVMKCDKIIEIPNAKGIHGLRPQKWPRTNYVFCNGEDEVPMVNDGQILDEPDKYVNFYTAINADEMTIAWQVMVTGNLDNTDCDYDGKYAFSTSYNSEMGMDLAGMTEADMDHVVVFNIAEIEKGIEAGDYQELNGVKVLDGRKGQNKNYTRYVPIPNNPHGINMAPDRIHLCVAGKLSPTVSVIDVRKLDALFESDVDPRSVVVAEPELGLGPLHTCYDGQGNAFTTLFLDSQVVKWNIEKAIRLYNGEDVDPIITKQDVHYQPGHNSTVMGETLEASGKYYLTMNKFSKDRFLNVGPLKPENEQLFAIDGDKLTLIHDGPTFAEPHDSIIVDPSKVNPKSVWDRNDPMWAETRRQAEADGVDLDDWQDTVIRDGNKVRVYMSSEAPQFSLDSFTVQQGDEVTVIVTNMDDIDDLTHGFTMNNHGVAMEISPQQTASVTFIAAQPGVYWYYCQWFCHALHMEMRGRMFVEPKSA</sequence>
<feature type="domain" description="Cytochrome oxidase subunit II copper A binding" evidence="19">
    <location>
        <begin position="540"/>
        <end position="646"/>
    </location>
</feature>
<evidence type="ECO:0000256" key="15">
    <source>
        <dbReference type="ARBA" id="ARBA00031077"/>
    </source>
</evidence>
<keyword evidence="13 18" id="KW-0560">Oxidoreductase</keyword>
<dbReference type="GO" id="GO:0016020">
    <property type="term" value="C:membrane"/>
    <property type="evidence" value="ECO:0007669"/>
    <property type="project" value="InterPro"/>
</dbReference>
<dbReference type="SUPFAM" id="SSF50974">
    <property type="entry name" value="Nitrous oxide reductase, N-terminal domain"/>
    <property type="match status" value="1"/>
</dbReference>
<keyword evidence="14 18" id="KW-0186">Copper</keyword>
<feature type="binding site" evidence="18">
    <location>
        <position position="189"/>
    </location>
    <ligand>
        <name>Cu cation</name>
        <dbReference type="ChEBI" id="CHEBI:23378"/>
        <label>Z2</label>
    </ligand>
</feature>
<dbReference type="GO" id="GO:0005507">
    <property type="term" value="F:copper ion binding"/>
    <property type="evidence" value="ECO:0007669"/>
    <property type="project" value="UniProtKB-UniRule"/>
</dbReference>
<dbReference type="GO" id="GO:0019333">
    <property type="term" value="P:denitrification pathway"/>
    <property type="evidence" value="ECO:0007669"/>
    <property type="project" value="UniProtKB-UniPathway"/>
</dbReference>
<dbReference type="Pfam" id="PF18764">
    <property type="entry name" value="nos_propeller"/>
    <property type="match status" value="1"/>
</dbReference>
<evidence type="ECO:0000256" key="12">
    <source>
        <dbReference type="ARBA" id="ARBA00022837"/>
    </source>
</evidence>
<gene>
    <name evidence="18" type="primary">nosZ</name>
    <name evidence="20" type="ORF">OCGS_1060</name>
</gene>
<dbReference type="PROSITE" id="PS51318">
    <property type="entry name" value="TAT"/>
    <property type="match status" value="1"/>
</dbReference>
<evidence type="ECO:0000256" key="14">
    <source>
        <dbReference type="ARBA" id="ARBA00023008"/>
    </source>
</evidence>
<feature type="binding site" evidence="18">
    <location>
        <position position="589"/>
    </location>
    <ligand>
        <name>Cu cation</name>
        <dbReference type="ChEBI" id="CHEBI:23378"/>
        <label>A1</label>
    </ligand>
</feature>
<dbReference type="NCBIfam" id="TIGR04244">
    <property type="entry name" value="nitrous_NosZ_RR"/>
    <property type="match status" value="1"/>
</dbReference>
<evidence type="ECO:0000256" key="4">
    <source>
        <dbReference type="ARBA" id="ARBA00006790"/>
    </source>
</evidence>
<feature type="binding site" evidence="18">
    <location>
        <position position="624"/>
    </location>
    <ligand>
        <name>Cu cation</name>
        <dbReference type="ChEBI" id="CHEBI:23378"/>
        <label>A1</label>
    </ligand>
</feature>
<dbReference type="Pfam" id="PF18793">
    <property type="entry name" value="nos_propeller_2"/>
    <property type="match status" value="1"/>
</dbReference>
<dbReference type="Gene3D" id="2.130.10.10">
    <property type="entry name" value="YVTN repeat-like/Quinoprotein amine dehydrogenase"/>
    <property type="match status" value="1"/>
</dbReference>
<dbReference type="eggNOG" id="COG4263">
    <property type="taxonomic scope" value="Bacteria"/>
</dbReference>
<feature type="binding site" evidence="18">
    <location>
        <position position="387"/>
    </location>
    <ligand>
        <name>Cu cation</name>
        <dbReference type="ChEBI" id="CHEBI:23378"/>
        <label>Z1</label>
    </ligand>
</feature>
<dbReference type="InterPro" id="IPR002429">
    <property type="entry name" value="CcO_II-like_C"/>
</dbReference>
<feature type="binding site" evidence="18">
    <location>
        <position position="330"/>
    </location>
    <ligand>
        <name>Ca(2+)</name>
        <dbReference type="ChEBI" id="CHEBI:29108"/>
        <label>2</label>
    </ligand>
</feature>
<feature type="binding site" evidence="18">
    <location>
        <position position="438"/>
    </location>
    <ligand>
        <name>Cu cation</name>
        <dbReference type="ChEBI" id="CHEBI:23378"/>
        <label>Z3</label>
    </ligand>
</feature>
<dbReference type="GO" id="GO:0004129">
    <property type="term" value="F:cytochrome-c oxidase activity"/>
    <property type="evidence" value="ECO:0007669"/>
    <property type="project" value="InterPro"/>
</dbReference>
<feature type="binding site" evidence="18">
    <location>
        <position position="283"/>
    </location>
    <ligand>
        <name>Ca(2+)</name>
        <dbReference type="ChEBI" id="CHEBI:29108"/>
        <label>2</label>
    </ligand>
</feature>
<dbReference type="Gene3D" id="2.60.40.420">
    <property type="entry name" value="Cupredoxins - blue copper proteins"/>
    <property type="match status" value="1"/>
</dbReference>
<dbReference type="OrthoDB" id="9759695at2"/>
<keyword evidence="9 18" id="KW-0479">Metal-binding</keyword>
<feature type="binding site" evidence="18">
    <location>
        <position position="141"/>
    </location>
    <ligand>
        <name>Cu cation</name>
        <dbReference type="ChEBI" id="CHEBI:23378"/>
        <label>Z3</label>
    </ligand>
</feature>
<feature type="binding site" evidence="18">
    <location>
        <position position="474"/>
    </location>
    <ligand>
        <name>Ca(2+)</name>
        <dbReference type="ChEBI" id="CHEBI:29108"/>
        <label>1</label>
    </ligand>
</feature>
<feature type="binding site" evidence="18">
    <location>
        <position position="266"/>
    </location>
    <ligand>
        <name>Ca(2+)</name>
        <dbReference type="ChEBI" id="CHEBI:29108"/>
        <label>2</label>
    </ligand>
</feature>
<dbReference type="SUPFAM" id="SSF49503">
    <property type="entry name" value="Cupredoxins"/>
    <property type="match status" value="1"/>
</dbReference>
<feature type="binding site" evidence="18">
    <location>
        <position position="624"/>
    </location>
    <ligand>
        <name>Cu cation</name>
        <dbReference type="ChEBI" id="CHEBI:23378"/>
        <label>A2</label>
    </ligand>
</feature>
<name>K2HE63_9RHOB</name>
<feature type="binding site" evidence="18">
    <location>
        <position position="269"/>
    </location>
    <ligand>
        <name>Ca(2+)</name>
        <dbReference type="ChEBI" id="CHEBI:29108"/>
        <label>2</label>
    </ligand>
</feature>
<dbReference type="EC" id="1.7.2.4" evidence="7 18"/>
<evidence type="ECO:0000256" key="16">
    <source>
        <dbReference type="ARBA" id="ARBA00032847"/>
    </source>
</evidence>
<keyword evidence="10 18" id="KW-0732">Signal</keyword>
<organism evidence="20 21">
    <name type="scientific">Oceaniovalibus guishaninsula JLT2003</name>
    <dbReference type="NCBI Taxonomy" id="1231392"/>
    <lineage>
        <taxon>Bacteria</taxon>
        <taxon>Pseudomonadati</taxon>
        <taxon>Pseudomonadota</taxon>
        <taxon>Alphaproteobacteria</taxon>
        <taxon>Rhodobacterales</taxon>
        <taxon>Roseobacteraceae</taxon>
        <taxon>Oceaniovalibus</taxon>
    </lineage>
</organism>